<sequence>MRISYRSPSSKMQTLGFVFKTGLIKRLFEAEPMAMEWGRAVKKARKSKTLAA</sequence>
<protein>
    <submittedName>
        <fullName evidence="1">Uncharacterized protein</fullName>
    </submittedName>
</protein>
<evidence type="ECO:0000313" key="1">
    <source>
        <dbReference type="EMBL" id="GAJ18572.1"/>
    </source>
</evidence>
<dbReference type="AlphaFoldDB" id="X1VIN7"/>
<accession>X1VIN7</accession>
<name>X1VIN7_9ZZZZ</name>
<proteinExistence type="predicted"/>
<reference evidence="1" key="1">
    <citation type="journal article" date="2014" name="Front. Microbiol.">
        <title>High frequency of phylogenetically diverse reductive dehalogenase-homologous genes in deep subseafloor sedimentary metagenomes.</title>
        <authorList>
            <person name="Kawai M."/>
            <person name="Futagami T."/>
            <person name="Toyoda A."/>
            <person name="Takaki Y."/>
            <person name="Nishi S."/>
            <person name="Hori S."/>
            <person name="Arai W."/>
            <person name="Tsubouchi T."/>
            <person name="Morono Y."/>
            <person name="Uchiyama I."/>
            <person name="Ito T."/>
            <person name="Fujiyama A."/>
            <person name="Inagaki F."/>
            <person name="Takami H."/>
        </authorList>
    </citation>
    <scope>NUCLEOTIDE SEQUENCE</scope>
    <source>
        <strain evidence="1">Expedition CK06-06</strain>
    </source>
</reference>
<organism evidence="1">
    <name type="scientific">marine sediment metagenome</name>
    <dbReference type="NCBI Taxonomy" id="412755"/>
    <lineage>
        <taxon>unclassified sequences</taxon>
        <taxon>metagenomes</taxon>
        <taxon>ecological metagenomes</taxon>
    </lineage>
</organism>
<dbReference type="EMBL" id="BARW01039187">
    <property type="protein sequence ID" value="GAJ18572.1"/>
    <property type="molecule type" value="Genomic_DNA"/>
</dbReference>
<comment type="caution">
    <text evidence="1">The sequence shown here is derived from an EMBL/GenBank/DDBJ whole genome shotgun (WGS) entry which is preliminary data.</text>
</comment>
<gene>
    <name evidence="1" type="ORF">S12H4_59800</name>
</gene>